<dbReference type="PANTHER" id="PTHR10826:SF1">
    <property type="entry name" value="COMPLEMENT COMPONENT 1 Q SUBCOMPONENT-BINDING PROTEIN, MITOCHONDRIAL"/>
    <property type="match status" value="1"/>
</dbReference>
<dbReference type="Gene3D" id="3.10.280.10">
    <property type="entry name" value="Mitochondrial glycoprotein"/>
    <property type="match status" value="1"/>
</dbReference>
<dbReference type="Proteomes" id="UP001281003">
    <property type="component" value="Unassembled WGS sequence"/>
</dbReference>
<accession>A0AAE0P1A0</accession>
<evidence type="ECO:0000313" key="3">
    <source>
        <dbReference type="Proteomes" id="UP001281003"/>
    </source>
</evidence>
<feature type="compositionally biased region" description="Acidic residues" evidence="1">
    <location>
        <begin position="136"/>
        <end position="155"/>
    </location>
</feature>
<reference evidence="2" key="2">
    <citation type="submission" date="2023-07" db="EMBL/GenBank/DDBJ databases">
        <authorList>
            <consortium name="Lawrence Berkeley National Laboratory"/>
            <person name="Haridas S."/>
            <person name="Hensen N."/>
            <person name="Bonometti L."/>
            <person name="Westerberg I."/>
            <person name="Brannstrom I.O."/>
            <person name="Guillou S."/>
            <person name="Cros-Aarteil S."/>
            <person name="Calhoun S."/>
            <person name="Kuo A."/>
            <person name="Mondo S."/>
            <person name="Pangilinan J."/>
            <person name="Riley R."/>
            <person name="LaButti K."/>
            <person name="Andreopoulos B."/>
            <person name="Lipzen A."/>
            <person name="Chen C."/>
            <person name="Yanf M."/>
            <person name="Daum C."/>
            <person name="Ng V."/>
            <person name="Clum A."/>
            <person name="Steindorff A."/>
            <person name="Ohm R."/>
            <person name="Martin F."/>
            <person name="Silar P."/>
            <person name="Natvig D."/>
            <person name="Lalanne C."/>
            <person name="Gautier V."/>
            <person name="Ament-velasquez S.L."/>
            <person name="Kruys A."/>
            <person name="Hutchinson M.I."/>
            <person name="Powell A.J."/>
            <person name="Barry K."/>
            <person name="Miller A.N."/>
            <person name="Grigoriev I.V."/>
            <person name="Debuchy R."/>
            <person name="Gladieux P."/>
            <person name="Thoren M.H."/>
            <person name="Johannesson H."/>
        </authorList>
    </citation>
    <scope>NUCLEOTIDE SEQUENCE</scope>
    <source>
        <strain evidence="2">FGSC 1904</strain>
    </source>
</reference>
<reference evidence="2" key="1">
    <citation type="journal article" date="2023" name="Mol. Phylogenet. Evol.">
        <title>Genome-scale phylogeny and comparative genomics of the fungal order Sordariales.</title>
        <authorList>
            <person name="Hensen N."/>
            <person name="Bonometti L."/>
            <person name="Westerberg I."/>
            <person name="Brannstrom I.O."/>
            <person name="Guillou S."/>
            <person name="Cros-Aarteil S."/>
            <person name="Calhoun S."/>
            <person name="Haridas S."/>
            <person name="Kuo A."/>
            <person name="Mondo S."/>
            <person name="Pangilinan J."/>
            <person name="Riley R."/>
            <person name="LaButti K."/>
            <person name="Andreopoulos B."/>
            <person name="Lipzen A."/>
            <person name="Chen C."/>
            <person name="Yan M."/>
            <person name="Daum C."/>
            <person name="Ng V."/>
            <person name="Clum A."/>
            <person name="Steindorff A."/>
            <person name="Ohm R.A."/>
            <person name="Martin F."/>
            <person name="Silar P."/>
            <person name="Natvig D.O."/>
            <person name="Lalanne C."/>
            <person name="Gautier V."/>
            <person name="Ament-Velasquez S.L."/>
            <person name="Kruys A."/>
            <person name="Hutchinson M.I."/>
            <person name="Powell A.J."/>
            <person name="Barry K."/>
            <person name="Miller A.N."/>
            <person name="Grigoriev I.V."/>
            <person name="Debuchy R."/>
            <person name="Gladieux P."/>
            <person name="Hiltunen Thoren M."/>
            <person name="Johannesson H."/>
        </authorList>
    </citation>
    <scope>NUCLEOTIDE SEQUENCE</scope>
    <source>
        <strain evidence="2">FGSC 1904</strain>
    </source>
</reference>
<dbReference type="FunFam" id="3.10.280.10:FF:000007">
    <property type="entry name" value="Regulatory protein SUAPRGA1"/>
    <property type="match status" value="1"/>
</dbReference>
<name>A0AAE0P1A0_SORBR</name>
<gene>
    <name evidence="2" type="ORF">B0T20DRAFT_79527</name>
</gene>
<dbReference type="AlphaFoldDB" id="A0AAE0P1A0"/>
<dbReference type="InterPro" id="IPR003428">
    <property type="entry name" value="MAM33"/>
</dbReference>
<feature type="region of interest" description="Disordered" evidence="1">
    <location>
        <begin position="136"/>
        <end position="158"/>
    </location>
</feature>
<evidence type="ECO:0000313" key="2">
    <source>
        <dbReference type="EMBL" id="KAK3391452.1"/>
    </source>
</evidence>
<dbReference type="GO" id="GO:0005759">
    <property type="term" value="C:mitochondrial matrix"/>
    <property type="evidence" value="ECO:0007669"/>
    <property type="project" value="InterPro"/>
</dbReference>
<sequence>MMSLRAVARTAAPRALRAVSASPITLGRATVRATSNVLRTQLPQKAFSTSVFRAAATEIDAELSEKLSTEIGYEQDIASNEPVPATVKDFLENGPFELVDKAGEEDVVLKRTFGNEQITISFSIADLQNYEPGMFDEDPALGDEEGAQSEEDIPEDGGAPVRLNIVIEKPNKGALNIDAVAQDGSIVVDNMFYYHDSKLAHSATAEAQHASQSVYPGPPFGTLDEDLQVLMERYLEDRGINQALALFVPDYLDMKEQKEYLRWLNNIKGFVDAQ</sequence>
<dbReference type="EMBL" id="JAUTDP010000013">
    <property type="protein sequence ID" value="KAK3391452.1"/>
    <property type="molecule type" value="Genomic_DNA"/>
</dbReference>
<dbReference type="SUPFAM" id="SSF54529">
    <property type="entry name" value="Mitochondrial glycoprotein MAM33-like"/>
    <property type="match status" value="1"/>
</dbReference>
<dbReference type="GO" id="GO:0042256">
    <property type="term" value="P:cytosolic ribosome assembly"/>
    <property type="evidence" value="ECO:0007669"/>
    <property type="project" value="TreeGrafter"/>
</dbReference>
<dbReference type="Pfam" id="PF02330">
    <property type="entry name" value="MAM33"/>
    <property type="match status" value="1"/>
</dbReference>
<evidence type="ECO:0000256" key="1">
    <source>
        <dbReference type="SAM" id="MobiDB-lite"/>
    </source>
</evidence>
<dbReference type="InterPro" id="IPR036561">
    <property type="entry name" value="MAM33_sf"/>
</dbReference>
<proteinExistence type="predicted"/>
<comment type="caution">
    <text evidence="2">The sequence shown here is derived from an EMBL/GenBank/DDBJ whole genome shotgun (WGS) entry which is preliminary data.</text>
</comment>
<dbReference type="PANTHER" id="PTHR10826">
    <property type="entry name" value="COMPLEMENT COMPONENT 1"/>
    <property type="match status" value="1"/>
</dbReference>
<protein>
    <submittedName>
        <fullName evidence="2">Mitochondrial glycoprotein</fullName>
    </submittedName>
</protein>
<organism evidence="2 3">
    <name type="scientific">Sordaria brevicollis</name>
    <dbReference type="NCBI Taxonomy" id="83679"/>
    <lineage>
        <taxon>Eukaryota</taxon>
        <taxon>Fungi</taxon>
        <taxon>Dikarya</taxon>
        <taxon>Ascomycota</taxon>
        <taxon>Pezizomycotina</taxon>
        <taxon>Sordariomycetes</taxon>
        <taxon>Sordariomycetidae</taxon>
        <taxon>Sordariales</taxon>
        <taxon>Sordariaceae</taxon>
        <taxon>Sordaria</taxon>
    </lineage>
</organism>
<keyword evidence="3" id="KW-1185">Reference proteome</keyword>